<dbReference type="PANTHER" id="PTHR30160">
    <property type="entry name" value="TETRAACYLDISACCHARIDE 4'-KINASE-RELATED"/>
    <property type="match status" value="1"/>
</dbReference>
<accession>A0ABY2FU78</accession>
<dbReference type="Gene3D" id="3.40.50.2000">
    <property type="entry name" value="Glycogen Phosphorylase B"/>
    <property type="match status" value="2"/>
</dbReference>
<dbReference type="InterPro" id="IPR051199">
    <property type="entry name" value="LPS_LOS_Heptosyltrfase"/>
</dbReference>
<dbReference type="PANTHER" id="PTHR30160:SF22">
    <property type="entry name" value="LIPOPOLYSACCHARIDE CORE BIOSYNTHESIS PROTEIN"/>
    <property type="match status" value="1"/>
</dbReference>
<keyword evidence="4" id="KW-1185">Reference proteome</keyword>
<dbReference type="RefSeq" id="WP_228428631.1">
    <property type="nucleotide sequence ID" value="NZ_RJTX01000004.1"/>
</dbReference>
<evidence type="ECO:0000313" key="4">
    <source>
        <dbReference type="Proteomes" id="UP000295709"/>
    </source>
</evidence>
<comment type="caution">
    <text evidence="3">The sequence shown here is derived from an EMBL/GenBank/DDBJ whole genome shotgun (WGS) entry which is preliminary data.</text>
</comment>
<evidence type="ECO:0000256" key="1">
    <source>
        <dbReference type="ARBA" id="ARBA00022676"/>
    </source>
</evidence>
<evidence type="ECO:0000256" key="2">
    <source>
        <dbReference type="ARBA" id="ARBA00022679"/>
    </source>
</evidence>
<gene>
    <name evidence="3" type="ORF">BCF50_2703</name>
</gene>
<evidence type="ECO:0000313" key="3">
    <source>
        <dbReference type="EMBL" id="TDX91567.1"/>
    </source>
</evidence>
<protein>
    <submittedName>
        <fullName evidence="3">ADP-heptose:LPS heptosyltransferase</fullName>
    </submittedName>
</protein>
<dbReference type="Proteomes" id="UP000295709">
    <property type="component" value="Unassembled WGS sequence"/>
</dbReference>
<organism evidence="3 4">
    <name type="scientific">Chryseobacterium daecheongense</name>
    <dbReference type="NCBI Taxonomy" id="192389"/>
    <lineage>
        <taxon>Bacteria</taxon>
        <taxon>Pseudomonadati</taxon>
        <taxon>Bacteroidota</taxon>
        <taxon>Flavobacteriia</taxon>
        <taxon>Flavobacteriales</taxon>
        <taxon>Weeksellaceae</taxon>
        <taxon>Chryseobacterium group</taxon>
        <taxon>Chryseobacterium</taxon>
    </lineage>
</organism>
<reference evidence="3 4" key="1">
    <citation type="submission" date="2019-03" db="EMBL/GenBank/DDBJ databases">
        <title>Genomic Encyclopedia of Archaeal and Bacterial Type Strains, Phase II (KMG-II): from individual species to whole genera.</title>
        <authorList>
            <person name="Goeker M."/>
        </authorList>
    </citation>
    <scope>NUCLEOTIDE SEQUENCE [LARGE SCALE GENOMIC DNA]</scope>
    <source>
        <strain evidence="3 4">DSM 15235</strain>
    </source>
</reference>
<proteinExistence type="predicted"/>
<keyword evidence="1" id="KW-0328">Glycosyltransferase</keyword>
<dbReference type="InterPro" id="IPR002201">
    <property type="entry name" value="Glyco_trans_9"/>
</dbReference>
<dbReference type="CDD" id="cd03789">
    <property type="entry name" value="GT9_LPS_heptosyltransferase"/>
    <property type="match status" value="1"/>
</dbReference>
<keyword evidence="2" id="KW-0808">Transferase</keyword>
<dbReference type="SUPFAM" id="SSF53756">
    <property type="entry name" value="UDP-Glycosyltransferase/glycogen phosphorylase"/>
    <property type="match status" value="1"/>
</dbReference>
<dbReference type="EMBL" id="SOQW01000003">
    <property type="protein sequence ID" value="TDX91567.1"/>
    <property type="molecule type" value="Genomic_DNA"/>
</dbReference>
<sequence length="330" mass="37855">MTRILAYRFSAFGDVAMTAPVFREFLEQNPDVEIVMVSRKNFENLFSDIPNVIFKGVNLDDYKGFFGLNRLANELLKEFHPDMIANLHDVIRTKILDKIYRRKGLKVFKIDKGKEEKERLTDIWNLDKVQLKTTVERYADVFREMGFKVTLSHQLRPGSKPKSGIGFAPFAQHRGKMLPLEKSYELARVLAQKHPIYFFGGGKKETETLEQWEKEIPNTKSLAGALSLTEELNKISELELMISMDSANMHLASLMGTKCVSIWGSTHPYAGFLGFGQSENDVVQMKDLSCRPCSVFGDKECYRGDWACLEELTIQKIIEKINLHEKENEI</sequence>
<name>A0ABY2FU78_9FLAO</name>
<dbReference type="Pfam" id="PF01075">
    <property type="entry name" value="Glyco_transf_9"/>
    <property type="match status" value="1"/>
</dbReference>